<evidence type="ECO:0000256" key="1">
    <source>
        <dbReference type="SAM" id="Phobius"/>
    </source>
</evidence>
<evidence type="ECO:0000313" key="2">
    <source>
        <dbReference type="Proteomes" id="UP000887563"/>
    </source>
</evidence>
<feature type="transmembrane region" description="Helical" evidence="1">
    <location>
        <begin position="20"/>
        <end position="39"/>
    </location>
</feature>
<dbReference type="Proteomes" id="UP000887563">
    <property type="component" value="Unplaced"/>
</dbReference>
<reference evidence="3" key="1">
    <citation type="submission" date="2022-11" db="UniProtKB">
        <authorList>
            <consortium name="WormBaseParasite"/>
        </authorList>
    </citation>
    <scope>IDENTIFICATION</scope>
</reference>
<keyword evidence="1" id="KW-0472">Membrane</keyword>
<feature type="transmembrane region" description="Helical" evidence="1">
    <location>
        <begin position="60"/>
        <end position="80"/>
    </location>
</feature>
<sequence>METHRYPEFLSLGVQQALQMTLRILLLVVLTIEGGMLWGEMLELLGNLIFCHSKEQWKRLWLEGLLLFQTLLHFWVYLLTRDDHQLIHQSFFECLIVNKEYKKMMEIIEGLCAHLMFTKKCLDFIYKSFFC</sequence>
<evidence type="ECO:0000313" key="3">
    <source>
        <dbReference type="WBParaSite" id="Minc3s02478g30250"/>
    </source>
</evidence>
<protein>
    <submittedName>
        <fullName evidence="3">Uncharacterized protein</fullName>
    </submittedName>
</protein>
<dbReference type="AlphaFoldDB" id="A0A914MTY3"/>
<organism evidence="2 3">
    <name type="scientific">Meloidogyne incognita</name>
    <name type="common">Southern root-knot nematode worm</name>
    <name type="synonym">Oxyuris incognita</name>
    <dbReference type="NCBI Taxonomy" id="6306"/>
    <lineage>
        <taxon>Eukaryota</taxon>
        <taxon>Metazoa</taxon>
        <taxon>Ecdysozoa</taxon>
        <taxon>Nematoda</taxon>
        <taxon>Chromadorea</taxon>
        <taxon>Rhabditida</taxon>
        <taxon>Tylenchina</taxon>
        <taxon>Tylenchomorpha</taxon>
        <taxon>Tylenchoidea</taxon>
        <taxon>Meloidogynidae</taxon>
        <taxon>Meloidogyninae</taxon>
        <taxon>Meloidogyne</taxon>
        <taxon>Meloidogyne incognita group</taxon>
    </lineage>
</organism>
<proteinExistence type="predicted"/>
<accession>A0A914MTY3</accession>
<keyword evidence="1" id="KW-1133">Transmembrane helix</keyword>
<keyword evidence="1" id="KW-0812">Transmembrane</keyword>
<name>A0A914MTY3_MELIC</name>
<keyword evidence="2" id="KW-1185">Reference proteome</keyword>
<dbReference type="WBParaSite" id="Minc3s02478g30250">
    <property type="protein sequence ID" value="Minc3s02478g30250"/>
    <property type="gene ID" value="Minc3s02478g30250"/>
</dbReference>